<dbReference type="EMBL" id="LT629710">
    <property type="protein sequence ID" value="SDP06881.1"/>
    <property type="molecule type" value="Genomic_DNA"/>
</dbReference>
<organism evidence="1 2">
    <name type="scientific">Nakamurella panacisegetis</name>
    <dbReference type="NCBI Taxonomy" id="1090615"/>
    <lineage>
        <taxon>Bacteria</taxon>
        <taxon>Bacillati</taxon>
        <taxon>Actinomycetota</taxon>
        <taxon>Actinomycetes</taxon>
        <taxon>Nakamurellales</taxon>
        <taxon>Nakamurellaceae</taxon>
        <taxon>Nakamurella</taxon>
    </lineage>
</organism>
<accession>A0A1H0PP11</accession>
<evidence type="ECO:0000313" key="2">
    <source>
        <dbReference type="Proteomes" id="UP000198741"/>
    </source>
</evidence>
<evidence type="ECO:0000313" key="1">
    <source>
        <dbReference type="EMBL" id="SDP06881.1"/>
    </source>
</evidence>
<gene>
    <name evidence="1" type="ORF">SAMN04515671_2863</name>
</gene>
<dbReference type="RefSeq" id="WP_090476870.1">
    <property type="nucleotide sequence ID" value="NZ_LT629710.1"/>
</dbReference>
<dbReference type="Proteomes" id="UP000198741">
    <property type="component" value="Chromosome I"/>
</dbReference>
<name>A0A1H0PP11_9ACTN</name>
<reference evidence="1 2" key="1">
    <citation type="submission" date="2016-10" db="EMBL/GenBank/DDBJ databases">
        <authorList>
            <person name="de Groot N.N."/>
        </authorList>
    </citation>
    <scope>NUCLEOTIDE SEQUENCE [LARGE SCALE GENOMIC DNA]</scope>
    <source>
        <strain evidence="2">P4-7,KCTC 19426,CECT 7604</strain>
    </source>
</reference>
<sequence>MTQTSPTAAQLIDRFLAHRAGRITEPTLHRDREVMERLRTFLDANGPVVLDETTGRPLPRAAVGVGLSDLVNLELIVMKWDEFVRDGVRPYDRAAHVTLRQFALWLRQTGELDACGYLEMAAVVRAPQPTAPPGRWPERR</sequence>
<dbReference type="OrthoDB" id="3183879at2"/>
<dbReference type="AlphaFoldDB" id="A0A1H0PP11"/>
<protein>
    <submittedName>
        <fullName evidence="1">Uncharacterized protein</fullName>
    </submittedName>
</protein>
<proteinExistence type="predicted"/>
<keyword evidence="2" id="KW-1185">Reference proteome</keyword>